<evidence type="ECO:0000313" key="2">
    <source>
        <dbReference type="EMBL" id="GAA2716373.1"/>
    </source>
</evidence>
<dbReference type="CDD" id="cd06587">
    <property type="entry name" value="VOC"/>
    <property type="match status" value="1"/>
</dbReference>
<reference evidence="3" key="1">
    <citation type="journal article" date="2019" name="Int. J. Syst. Evol. Microbiol.">
        <title>The Global Catalogue of Microorganisms (GCM) 10K type strain sequencing project: providing services to taxonomists for standard genome sequencing and annotation.</title>
        <authorList>
            <consortium name="The Broad Institute Genomics Platform"/>
            <consortium name="The Broad Institute Genome Sequencing Center for Infectious Disease"/>
            <person name="Wu L."/>
            <person name="Ma J."/>
        </authorList>
    </citation>
    <scope>NUCLEOTIDE SEQUENCE [LARGE SCALE GENOMIC DNA]</scope>
    <source>
        <strain evidence="3">JCM 4542</strain>
    </source>
</reference>
<dbReference type="PROSITE" id="PS51819">
    <property type="entry name" value="VOC"/>
    <property type="match status" value="1"/>
</dbReference>
<comment type="caution">
    <text evidence="2">The sequence shown here is derived from an EMBL/GenBank/DDBJ whole genome shotgun (WGS) entry which is preliminary data.</text>
</comment>
<evidence type="ECO:0000313" key="3">
    <source>
        <dbReference type="Proteomes" id="UP001500886"/>
    </source>
</evidence>
<feature type="domain" description="VOC" evidence="1">
    <location>
        <begin position="1"/>
        <end position="125"/>
    </location>
</feature>
<name>A0ABP6G883_9ACTN</name>
<dbReference type="EMBL" id="BAAASL010000009">
    <property type="protein sequence ID" value="GAA2716373.1"/>
    <property type="molecule type" value="Genomic_DNA"/>
</dbReference>
<dbReference type="Gene3D" id="3.10.180.10">
    <property type="entry name" value="2,3-Dihydroxybiphenyl 1,2-Dioxygenase, domain 1"/>
    <property type="match status" value="1"/>
</dbReference>
<dbReference type="InterPro" id="IPR029068">
    <property type="entry name" value="Glyas_Bleomycin-R_OHBP_Dase"/>
</dbReference>
<dbReference type="RefSeq" id="WP_344435379.1">
    <property type="nucleotide sequence ID" value="NZ_BAAASL010000009.1"/>
</dbReference>
<dbReference type="Pfam" id="PF00903">
    <property type="entry name" value="Glyoxalase"/>
    <property type="match status" value="1"/>
</dbReference>
<dbReference type="Proteomes" id="UP001500886">
    <property type="component" value="Unassembled WGS sequence"/>
</dbReference>
<organism evidence="2 3">
    <name type="scientific">Streptomyces luteosporeus</name>
    <dbReference type="NCBI Taxonomy" id="173856"/>
    <lineage>
        <taxon>Bacteria</taxon>
        <taxon>Bacillati</taxon>
        <taxon>Actinomycetota</taxon>
        <taxon>Actinomycetes</taxon>
        <taxon>Kitasatosporales</taxon>
        <taxon>Streptomycetaceae</taxon>
        <taxon>Streptomyces</taxon>
    </lineage>
</organism>
<sequence>MMNIAPCLAVSDPLATADFYKKLGFGVLDTGPLDPGHPLLIITHDGKPALMIQGQESLRELLPAMQSGLGCSGIHYFTVADFDTTVERIRPLVDVVQDTVVNHDRTGREFFFRDPDGYILGIFGPDDWGAFRRQTEST</sequence>
<proteinExistence type="predicted"/>
<gene>
    <name evidence="2" type="ORF">GCM10010315_27320</name>
</gene>
<protein>
    <recommendedName>
        <fullName evidence="1">VOC domain-containing protein</fullName>
    </recommendedName>
</protein>
<dbReference type="InterPro" id="IPR004360">
    <property type="entry name" value="Glyas_Fos-R_dOase_dom"/>
</dbReference>
<accession>A0ABP6G883</accession>
<dbReference type="InterPro" id="IPR037523">
    <property type="entry name" value="VOC_core"/>
</dbReference>
<evidence type="ECO:0000259" key="1">
    <source>
        <dbReference type="PROSITE" id="PS51819"/>
    </source>
</evidence>
<keyword evidence="3" id="KW-1185">Reference proteome</keyword>
<dbReference type="SUPFAM" id="SSF54593">
    <property type="entry name" value="Glyoxalase/Bleomycin resistance protein/Dihydroxybiphenyl dioxygenase"/>
    <property type="match status" value="1"/>
</dbReference>